<dbReference type="Proteomes" id="UP000290347">
    <property type="component" value="Chromosome"/>
</dbReference>
<feature type="signal peptide" evidence="2">
    <location>
        <begin position="1"/>
        <end position="21"/>
    </location>
</feature>
<evidence type="ECO:0000313" key="4">
    <source>
        <dbReference type="Proteomes" id="UP000290347"/>
    </source>
</evidence>
<evidence type="ECO:0000256" key="1">
    <source>
        <dbReference type="SAM" id="MobiDB-lite"/>
    </source>
</evidence>
<dbReference type="AlphaFoldDB" id="A0AB38GD40"/>
<reference evidence="3 4" key="1">
    <citation type="submission" date="2018-05" db="EMBL/GenBank/DDBJ databases">
        <authorList>
            <person name="Falquet L."/>
            <person name="Falquet L."/>
        </authorList>
    </citation>
    <scope>NUCLEOTIDE SEQUENCE [LARGE SCALE GENOMIC DNA]</scope>
    <source>
        <strain evidence="3 4">GM12</strain>
    </source>
</reference>
<dbReference type="PROSITE" id="PS51257">
    <property type="entry name" value="PROKAR_LIPOPROTEIN"/>
    <property type="match status" value="1"/>
</dbReference>
<dbReference type="EMBL" id="LS483515">
    <property type="protein sequence ID" value="SRX71008.1"/>
    <property type="molecule type" value="Genomic_DNA"/>
</dbReference>
<evidence type="ECO:0000256" key="2">
    <source>
        <dbReference type="SAM" id="SignalP"/>
    </source>
</evidence>
<feature type="compositionally biased region" description="Basic and acidic residues" evidence="1">
    <location>
        <begin position="72"/>
        <end position="93"/>
    </location>
</feature>
<sequence>MKKAIKLLLSILPISSISVLGVVSCSTTNSSEKQPEKPNESTPKTPPKPDESKQPDNNNTNPGDSNNGSNKPETKPDPSEKPQNDKPSDYPEIHKVDFSDVDRLSKDISFDNFVFYKQKDLITAWNELITNQEKSFKEVIFSKNVDILNKYKISFESNFSDVKFDQEKGVIENVKIKFTKDKESKILMFNFTGFKKVASESIDKINNKENYIKAKTTIDRRISGLFPSLLAYMLLFAEDSKKYEDLQSNNNAINFDDLKNKNPDLFDNNFVGFSAGTKELLFDYNDKDKTKYKDKIIAARYDDITGELGVEVEITNREESTLTEPRITKKFNFKGFRSVDFKDQNNNVLSLTLLPKDLKEIANTKSLKSFIDTFLKAKHFNKSLKILEDESIKNFLFKKLIVNIEDNKNHIYKGTQTFKLDNNDKKNFNKSIVGLKDGTTLYPFHTRITKDSINDGSVTLLNNDNQNQVKVEFTVDIPIYASTLSDLTSHTTSQDKVLKYKVTTTTKIN</sequence>
<proteinExistence type="predicted"/>
<dbReference type="NCBIfam" id="NF045959">
    <property type="entry name" value="LppA_rel_LP"/>
    <property type="match status" value="1"/>
</dbReference>
<dbReference type="RefSeq" id="WP_020862429.1">
    <property type="nucleotide sequence ID" value="NZ_CP012387.1"/>
</dbReference>
<name>A0AB38GD40_MYCMC</name>
<keyword evidence="3" id="KW-0449">Lipoprotein</keyword>
<feature type="region of interest" description="Disordered" evidence="1">
    <location>
        <begin position="25"/>
        <end position="93"/>
    </location>
</feature>
<feature type="chain" id="PRO_5044251681" evidence="2">
    <location>
        <begin position="22"/>
        <end position="509"/>
    </location>
</feature>
<gene>
    <name evidence="3" type="ORF">MMC68T_00015</name>
</gene>
<dbReference type="NCBIfam" id="TIGR03490">
    <property type="entry name" value="Mycoplas_LppA"/>
    <property type="match status" value="1"/>
</dbReference>
<accession>A0AB38GD40</accession>
<protein>
    <submittedName>
        <fullName evidence="3">LppA family lipoprotein</fullName>
    </submittedName>
</protein>
<dbReference type="InterPro" id="IPR019992">
    <property type="entry name" value="Mycoides_lipoprot_LppA/p72"/>
</dbReference>
<organism evidence="3 4">
    <name type="scientific">Mycoplasma mycoides subsp. capri</name>
    <dbReference type="NCBI Taxonomy" id="40477"/>
    <lineage>
        <taxon>Bacteria</taxon>
        <taxon>Bacillati</taxon>
        <taxon>Mycoplasmatota</taxon>
        <taxon>Mollicutes</taxon>
        <taxon>Mycoplasmataceae</taxon>
        <taxon>Mycoplasma</taxon>
    </lineage>
</organism>
<keyword evidence="2" id="KW-0732">Signal</keyword>
<feature type="compositionally biased region" description="Low complexity" evidence="1">
    <location>
        <begin position="55"/>
        <end position="70"/>
    </location>
</feature>
<evidence type="ECO:0000313" key="3">
    <source>
        <dbReference type="EMBL" id="SRX71008.1"/>
    </source>
</evidence>